<dbReference type="SUPFAM" id="SSF47384">
    <property type="entry name" value="Homodimeric domain of signal transducing histidine kinase"/>
    <property type="match status" value="1"/>
</dbReference>
<evidence type="ECO:0000256" key="7">
    <source>
        <dbReference type="ARBA" id="ARBA00022692"/>
    </source>
</evidence>
<dbReference type="Gene3D" id="3.30.450.20">
    <property type="entry name" value="PAS domain"/>
    <property type="match status" value="1"/>
</dbReference>
<dbReference type="InterPro" id="IPR036890">
    <property type="entry name" value="HATPase_C_sf"/>
</dbReference>
<evidence type="ECO:0000256" key="6">
    <source>
        <dbReference type="ARBA" id="ARBA00022679"/>
    </source>
</evidence>
<evidence type="ECO:0000256" key="5">
    <source>
        <dbReference type="ARBA" id="ARBA00022553"/>
    </source>
</evidence>
<dbReference type="EMBL" id="JAIOIV010000034">
    <property type="protein sequence ID" value="MBZ0155501.1"/>
    <property type="molecule type" value="Genomic_DNA"/>
</dbReference>
<evidence type="ECO:0000259" key="15">
    <source>
        <dbReference type="PROSITE" id="PS50109"/>
    </source>
</evidence>
<comment type="caution">
    <text evidence="17">The sequence shown here is derived from an EMBL/GenBank/DDBJ whole genome shotgun (WGS) entry which is preliminary data.</text>
</comment>
<dbReference type="Proteomes" id="UP000705867">
    <property type="component" value="Unassembled WGS sequence"/>
</dbReference>
<dbReference type="InterPro" id="IPR003594">
    <property type="entry name" value="HATPase_dom"/>
</dbReference>
<organism evidence="17 18">
    <name type="scientific">Candidatus Nitrobium versatile</name>
    <dbReference type="NCBI Taxonomy" id="2884831"/>
    <lineage>
        <taxon>Bacteria</taxon>
        <taxon>Pseudomonadati</taxon>
        <taxon>Nitrospirota</taxon>
        <taxon>Nitrospiria</taxon>
        <taxon>Nitrospirales</taxon>
        <taxon>Nitrospiraceae</taxon>
        <taxon>Candidatus Nitrobium</taxon>
    </lineage>
</organism>
<dbReference type="InterPro" id="IPR033463">
    <property type="entry name" value="sCache_3"/>
</dbReference>
<dbReference type="SMART" id="SM00388">
    <property type="entry name" value="HisKA"/>
    <property type="match status" value="1"/>
</dbReference>
<dbReference type="InterPro" id="IPR036097">
    <property type="entry name" value="HisK_dim/P_sf"/>
</dbReference>
<feature type="transmembrane region" description="Helical" evidence="14">
    <location>
        <begin position="23"/>
        <end position="44"/>
    </location>
</feature>
<dbReference type="Pfam" id="PF02518">
    <property type="entry name" value="HATPase_c"/>
    <property type="match status" value="1"/>
</dbReference>
<feature type="transmembrane region" description="Helical" evidence="14">
    <location>
        <begin position="186"/>
        <end position="206"/>
    </location>
</feature>
<dbReference type="Pfam" id="PF00512">
    <property type="entry name" value="HisKA"/>
    <property type="match status" value="1"/>
</dbReference>
<keyword evidence="4" id="KW-1003">Cell membrane</keyword>
<evidence type="ECO:0000256" key="10">
    <source>
        <dbReference type="ARBA" id="ARBA00022840"/>
    </source>
</evidence>
<evidence type="ECO:0000256" key="2">
    <source>
        <dbReference type="ARBA" id="ARBA00004651"/>
    </source>
</evidence>
<dbReference type="AlphaFoldDB" id="A0A953J3C6"/>
<evidence type="ECO:0000256" key="4">
    <source>
        <dbReference type="ARBA" id="ARBA00022475"/>
    </source>
</evidence>
<dbReference type="PROSITE" id="PS50885">
    <property type="entry name" value="HAMP"/>
    <property type="match status" value="1"/>
</dbReference>
<keyword evidence="5" id="KW-0597">Phosphoprotein</keyword>
<sequence>MPGLIKKIHIRGAFRRMSLVQKFSAAVVFLIFTVMVMVNTLIITHQRRAFKAEMEGNHRVLAEKLARDVMELLIFVDPLRLDKLVRTTAQTPACTYAVIVDKKMRIVAHTSRKLLGQTASGEMQRQISLAVERREGTVGEISGEGIREIIIPVAADYEVVGAVVVGFSNDAIEAVIDTNLQGLKKYILLISFLIMGMGIGIAYVLARFLTTPIQKLKGKMELVQAGSLDVDTSDEHLVPCHDLFGCGLKECPAYGRKRCWTIPGTLCCGTQGDPYQKMCECRRCLVYKDSCGDEIGELVEVFHQMITRLRDSIRELEESNKEKTRLERLSALGEMSMTVAHEIKNPLNAIRGAASYLKNNFEGEVLQEFLSIIEEETRRLNEIVTSILRYSRPVPLKVQLSDLNKVVRDTVELVRQEAMENDVEMALSLDERIPSFSFDAQQLKQAFLNILVNSLDVTGAGDTIRISTELVDSRVRVAIRDTGAGISEEALSEIFKPFFTTKTRGSGLGLACVERIVKDHKGDISVTSTVGTGTEFTISLPLWK</sequence>
<dbReference type="CDD" id="cd00082">
    <property type="entry name" value="HisKA"/>
    <property type="match status" value="1"/>
</dbReference>
<keyword evidence="11 14" id="KW-1133">Transmembrane helix</keyword>
<evidence type="ECO:0000256" key="9">
    <source>
        <dbReference type="ARBA" id="ARBA00022777"/>
    </source>
</evidence>
<dbReference type="PRINTS" id="PR00344">
    <property type="entry name" value="BCTRLSENSOR"/>
</dbReference>
<evidence type="ECO:0000256" key="1">
    <source>
        <dbReference type="ARBA" id="ARBA00000085"/>
    </source>
</evidence>
<dbReference type="PANTHER" id="PTHR43065">
    <property type="entry name" value="SENSOR HISTIDINE KINASE"/>
    <property type="match status" value="1"/>
</dbReference>
<evidence type="ECO:0000256" key="3">
    <source>
        <dbReference type="ARBA" id="ARBA00012438"/>
    </source>
</evidence>
<evidence type="ECO:0000313" key="17">
    <source>
        <dbReference type="EMBL" id="MBZ0155501.1"/>
    </source>
</evidence>
<evidence type="ECO:0000259" key="16">
    <source>
        <dbReference type="PROSITE" id="PS50885"/>
    </source>
</evidence>
<dbReference type="SMART" id="SM00387">
    <property type="entry name" value="HATPase_c"/>
    <property type="match status" value="1"/>
</dbReference>
<evidence type="ECO:0000256" key="13">
    <source>
        <dbReference type="ARBA" id="ARBA00023136"/>
    </source>
</evidence>
<comment type="catalytic activity">
    <reaction evidence="1">
        <text>ATP + protein L-histidine = ADP + protein N-phospho-L-histidine.</text>
        <dbReference type="EC" id="2.7.13.3"/>
    </reaction>
</comment>
<dbReference type="GO" id="GO:0005886">
    <property type="term" value="C:plasma membrane"/>
    <property type="evidence" value="ECO:0007669"/>
    <property type="project" value="UniProtKB-SubCell"/>
</dbReference>
<dbReference type="InterPro" id="IPR029151">
    <property type="entry name" value="Sensor-like_sf"/>
</dbReference>
<feature type="domain" description="Histidine kinase" evidence="15">
    <location>
        <begin position="338"/>
        <end position="544"/>
    </location>
</feature>
<evidence type="ECO:0000313" key="18">
    <source>
        <dbReference type="Proteomes" id="UP000705867"/>
    </source>
</evidence>
<keyword evidence="8" id="KW-0547">Nucleotide-binding</keyword>
<dbReference type="InterPro" id="IPR003660">
    <property type="entry name" value="HAMP_dom"/>
</dbReference>
<keyword evidence="10" id="KW-0067">ATP-binding</keyword>
<accession>A0A953J3C6</accession>
<comment type="subcellular location">
    <subcellularLocation>
        <location evidence="2">Cell membrane</location>
        <topology evidence="2">Multi-pass membrane protein</topology>
    </subcellularLocation>
</comment>
<dbReference type="PANTHER" id="PTHR43065:SF10">
    <property type="entry name" value="PEROXIDE STRESS-ACTIVATED HISTIDINE KINASE MAK3"/>
    <property type="match status" value="1"/>
</dbReference>
<evidence type="ECO:0000256" key="11">
    <source>
        <dbReference type="ARBA" id="ARBA00022989"/>
    </source>
</evidence>
<dbReference type="SUPFAM" id="SSF103190">
    <property type="entry name" value="Sensory domain-like"/>
    <property type="match status" value="1"/>
</dbReference>
<keyword evidence="6" id="KW-0808">Transferase</keyword>
<protein>
    <recommendedName>
        <fullName evidence="3">histidine kinase</fullName>
        <ecNumber evidence="3">2.7.13.3</ecNumber>
    </recommendedName>
</protein>
<name>A0A953J3C6_9BACT</name>
<evidence type="ECO:0000256" key="14">
    <source>
        <dbReference type="SAM" id="Phobius"/>
    </source>
</evidence>
<reference evidence="17" key="1">
    <citation type="journal article" date="2021" name="bioRxiv">
        <title>Unraveling nitrogen, sulfur and carbon metabolic pathways and microbial community transcriptional responses to substrate deprivation and toxicity stresses in a bioreactor mimicking anoxic brackish coastal sediment conditions.</title>
        <authorList>
            <person name="Martins P.D."/>
            <person name="Echeveste M.J."/>
            <person name="Arshad A."/>
            <person name="Kurth J."/>
            <person name="Ouboter H."/>
            <person name="Jetten M.S.M."/>
            <person name="Welte C.U."/>
        </authorList>
    </citation>
    <scope>NUCLEOTIDE SEQUENCE</scope>
    <source>
        <strain evidence="17">MAG_39</strain>
    </source>
</reference>
<feature type="domain" description="HAMP" evidence="16">
    <location>
        <begin position="292"/>
        <end position="314"/>
    </location>
</feature>
<dbReference type="InterPro" id="IPR003661">
    <property type="entry name" value="HisK_dim/P_dom"/>
</dbReference>
<evidence type="ECO:0000256" key="8">
    <source>
        <dbReference type="ARBA" id="ARBA00022741"/>
    </source>
</evidence>
<dbReference type="Gene3D" id="3.30.565.10">
    <property type="entry name" value="Histidine kinase-like ATPase, C-terminal domain"/>
    <property type="match status" value="1"/>
</dbReference>
<dbReference type="GO" id="GO:0000155">
    <property type="term" value="F:phosphorelay sensor kinase activity"/>
    <property type="evidence" value="ECO:0007669"/>
    <property type="project" value="InterPro"/>
</dbReference>
<dbReference type="PROSITE" id="PS50109">
    <property type="entry name" value="HIS_KIN"/>
    <property type="match status" value="1"/>
</dbReference>
<gene>
    <name evidence="17" type="ORF">K8I29_04695</name>
</gene>
<dbReference type="EC" id="2.7.13.3" evidence="3"/>
<dbReference type="InterPro" id="IPR005467">
    <property type="entry name" value="His_kinase_dom"/>
</dbReference>
<keyword evidence="9 17" id="KW-0418">Kinase</keyword>
<keyword evidence="7 14" id="KW-0812">Transmembrane</keyword>
<dbReference type="SUPFAM" id="SSF55874">
    <property type="entry name" value="ATPase domain of HSP90 chaperone/DNA topoisomerase II/histidine kinase"/>
    <property type="match status" value="1"/>
</dbReference>
<keyword evidence="13 14" id="KW-0472">Membrane</keyword>
<proteinExistence type="predicted"/>
<dbReference type="Pfam" id="PF17203">
    <property type="entry name" value="sCache_3_2"/>
    <property type="match status" value="1"/>
</dbReference>
<keyword evidence="12" id="KW-0902">Two-component regulatory system</keyword>
<dbReference type="Gene3D" id="1.10.287.130">
    <property type="match status" value="1"/>
</dbReference>
<dbReference type="Gene3D" id="6.10.340.10">
    <property type="match status" value="1"/>
</dbReference>
<evidence type="ECO:0000256" key="12">
    <source>
        <dbReference type="ARBA" id="ARBA00023012"/>
    </source>
</evidence>
<dbReference type="GO" id="GO:0005524">
    <property type="term" value="F:ATP binding"/>
    <property type="evidence" value="ECO:0007669"/>
    <property type="project" value="UniProtKB-KW"/>
</dbReference>
<dbReference type="InterPro" id="IPR004358">
    <property type="entry name" value="Sig_transdc_His_kin-like_C"/>
</dbReference>
<reference evidence="17" key="2">
    <citation type="submission" date="2021-08" db="EMBL/GenBank/DDBJ databases">
        <authorList>
            <person name="Dalcin Martins P."/>
        </authorList>
    </citation>
    <scope>NUCLEOTIDE SEQUENCE</scope>
    <source>
        <strain evidence="17">MAG_39</strain>
    </source>
</reference>